<sequence length="127" mass="13850">MIKQSHIHAYIHTCKYTYCRVSILLNGGKTGDLPSMVRSWRGTQFGKKQLKVSVDLALAGLAQRLEHQPAVPRDPDLVPTKGAYLGCSLSPALVRSCGWQPLDVSLSCRCFSLSLSLSLPLSPSHST</sequence>
<keyword evidence="2" id="KW-1185">Reference proteome</keyword>
<comment type="caution">
    <text evidence="1">The sequence shown here is derived from an EMBL/GenBank/DDBJ whole genome shotgun (WGS) entry which is preliminary data.</text>
</comment>
<evidence type="ECO:0000313" key="2">
    <source>
        <dbReference type="Proteomes" id="UP000550707"/>
    </source>
</evidence>
<name>A0A7J8BKC5_MOLMO</name>
<accession>A0A7J8BKC5</accession>
<dbReference type="EMBL" id="JACASF010000024">
    <property type="protein sequence ID" value="KAF6399303.1"/>
    <property type="molecule type" value="Genomic_DNA"/>
</dbReference>
<dbReference type="Proteomes" id="UP000550707">
    <property type="component" value="Unassembled WGS sequence"/>
</dbReference>
<organism evidence="1 2">
    <name type="scientific">Molossus molossus</name>
    <name type="common">Pallas' mastiff bat</name>
    <name type="synonym">Vespertilio molossus</name>
    <dbReference type="NCBI Taxonomy" id="27622"/>
    <lineage>
        <taxon>Eukaryota</taxon>
        <taxon>Metazoa</taxon>
        <taxon>Chordata</taxon>
        <taxon>Craniata</taxon>
        <taxon>Vertebrata</taxon>
        <taxon>Euteleostomi</taxon>
        <taxon>Mammalia</taxon>
        <taxon>Eutheria</taxon>
        <taxon>Laurasiatheria</taxon>
        <taxon>Chiroptera</taxon>
        <taxon>Yangochiroptera</taxon>
        <taxon>Molossidae</taxon>
        <taxon>Molossus</taxon>
    </lineage>
</organism>
<gene>
    <name evidence="1" type="ORF">HJG59_010175</name>
</gene>
<protein>
    <submittedName>
        <fullName evidence="1">Uncharacterized protein</fullName>
    </submittedName>
</protein>
<reference evidence="1 2" key="1">
    <citation type="journal article" date="2020" name="Nature">
        <title>Six reference-quality genomes reveal evolution of bat adaptations.</title>
        <authorList>
            <person name="Jebb D."/>
            <person name="Huang Z."/>
            <person name="Pippel M."/>
            <person name="Hughes G.M."/>
            <person name="Lavrichenko K."/>
            <person name="Devanna P."/>
            <person name="Winkler S."/>
            <person name="Jermiin L.S."/>
            <person name="Skirmuntt E.C."/>
            <person name="Katzourakis A."/>
            <person name="Burkitt-Gray L."/>
            <person name="Ray D.A."/>
            <person name="Sullivan K.A.M."/>
            <person name="Roscito J.G."/>
            <person name="Kirilenko B.M."/>
            <person name="Davalos L.M."/>
            <person name="Corthals A.P."/>
            <person name="Power M.L."/>
            <person name="Jones G."/>
            <person name="Ransome R.D."/>
            <person name="Dechmann D.K.N."/>
            <person name="Locatelli A.G."/>
            <person name="Puechmaille S.J."/>
            <person name="Fedrigo O."/>
            <person name="Jarvis E.D."/>
            <person name="Hiller M."/>
            <person name="Vernes S.C."/>
            <person name="Myers E.W."/>
            <person name="Teeling E.C."/>
        </authorList>
    </citation>
    <scope>NUCLEOTIDE SEQUENCE [LARGE SCALE GENOMIC DNA]</scope>
    <source>
        <strain evidence="1">MMolMol1</strain>
        <tissue evidence="1">Muscle</tissue>
    </source>
</reference>
<evidence type="ECO:0000313" key="1">
    <source>
        <dbReference type="EMBL" id="KAF6399303.1"/>
    </source>
</evidence>
<dbReference type="AlphaFoldDB" id="A0A7J8BKC5"/>
<proteinExistence type="predicted"/>
<dbReference type="InParanoid" id="A0A7J8BKC5"/>